<dbReference type="GO" id="GO:0006355">
    <property type="term" value="P:regulation of DNA-templated transcription"/>
    <property type="evidence" value="ECO:0007669"/>
    <property type="project" value="UniProtKB-ARBA"/>
</dbReference>
<dbReference type="InterPro" id="IPR019888">
    <property type="entry name" value="Tscrpt_reg_AsnC-like"/>
</dbReference>
<dbReference type="PROSITE" id="PS50956">
    <property type="entry name" value="HTH_ASNC_2"/>
    <property type="match status" value="1"/>
</dbReference>
<dbReference type="SMART" id="SM00344">
    <property type="entry name" value="HTH_ASNC"/>
    <property type="match status" value="1"/>
</dbReference>
<sequence length="163" mass="17933">MKLDAGDIRILRALQADGRLTNQELAERVGMSTSPAWRRVRRLEQEGVIRGYQAVLDRRTLGLGVLAFVRVRIDSHSESEARRFEEEVLGLCEVIACHSIAGEADFLLQVVAANLDAYAEFSMNVIRRLTGIKEMHTMFALKEIKSLSGLPVAEQGVAAPAAG</sequence>
<dbReference type="InterPro" id="IPR011991">
    <property type="entry name" value="ArsR-like_HTH"/>
</dbReference>
<dbReference type="InterPro" id="IPR000485">
    <property type="entry name" value="AsnC-type_HTH_dom"/>
</dbReference>
<evidence type="ECO:0000256" key="2">
    <source>
        <dbReference type="ARBA" id="ARBA00023125"/>
    </source>
</evidence>
<evidence type="ECO:0000259" key="4">
    <source>
        <dbReference type="PROSITE" id="PS50956"/>
    </source>
</evidence>
<keyword evidence="1" id="KW-0805">Transcription regulation</keyword>
<evidence type="ECO:0000256" key="3">
    <source>
        <dbReference type="ARBA" id="ARBA00023163"/>
    </source>
</evidence>
<dbReference type="GO" id="GO:0043565">
    <property type="term" value="F:sequence-specific DNA binding"/>
    <property type="evidence" value="ECO:0007669"/>
    <property type="project" value="InterPro"/>
</dbReference>
<evidence type="ECO:0000313" key="5">
    <source>
        <dbReference type="EMBL" id="PSJ40990.1"/>
    </source>
</evidence>
<gene>
    <name evidence="5" type="ORF">C7I55_09395</name>
</gene>
<dbReference type="AlphaFoldDB" id="A0A2P7QST0"/>
<dbReference type="PANTHER" id="PTHR30154">
    <property type="entry name" value="LEUCINE-RESPONSIVE REGULATORY PROTEIN"/>
    <property type="match status" value="1"/>
</dbReference>
<dbReference type="CDD" id="cd00090">
    <property type="entry name" value="HTH_ARSR"/>
    <property type="match status" value="1"/>
</dbReference>
<dbReference type="PRINTS" id="PR00033">
    <property type="entry name" value="HTHASNC"/>
</dbReference>
<dbReference type="Pfam" id="PF01037">
    <property type="entry name" value="AsnC_trans_reg"/>
    <property type="match status" value="1"/>
</dbReference>
<dbReference type="Gene3D" id="3.30.70.920">
    <property type="match status" value="1"/>
</dbReference>
<proteinExistence type="predicted"/>
<dbReference type="InterPro" id="IPR019887">
    <property type="entry name" value="Tscrpt_reg_AsnC/Lrp_C"/>
</dbReference>
<dbReference type="InterPro" id="IPR036388">
    <property type="entry name" value="WH-like_DNA-bd_sf"/>
</dbReference>
<dbReference type="SUPFAM" id="SSF46785">
    <property type="entry name" value="Winged helix' DNA-binding domain"/>
    <property type="match status" value="1"/>
</dbReference>
<dbReference type="InterPro" id="IPR019885">
    <property type="entry name" value="Tscrpt_reg_HTH_AsnC-type_CS"/>
</dbReference>
<dbReference type="Pfam" id="PF13412">
    <property type="entry name" value="HTH_24"/>
    <property type="match status" value="1"/>
</dbReference>
<dbReference type="EMBL" id="PXYI01000003">
    <property type="protein sequence ID" value="PSJ40990.1"/>
    <property type="molecule type" value="Genomic_DNA"/>
</dbReference>
<dbReference type="PROSITE" id="PS00519">
    <property type="entry name" value="HTH_ASNC_1"/>
    <property type="match status" value="1"/>
</dbReference>
<dbReference type="GO" id="GO:0005829">
    <property type="term" value="C:cytosol"/>
    <property type="evidence" value="ECO:0007669"/>
    <property type="project" value="TreeGrafter"/>
</dbReference>
<accession>A0A2P7QST0</accession>
<dbReference type="PANTHER" id="PTHR30154:SF34">
    <property type="entry name" value="TRANSCRIPTIONAL REGULATOR AZLB"/>
    <property type="match status" value="1"/>
</dbReference>
<name>A0A2P7QST0_9SPHN</name>
<organism evidence="5 6">
    <name type="scientific">Allosphingosinicella deserti</name>
    <dbReference type="NCBI Taxonomy" id="2116704"/>
    <lineage>
        <taxon>Bacteria</taxon>
        <taxon>Pseudomonadati</taxon>
        <taxon>Pseudomonadota</taxon>
        <taxon>Alphaproteobacteria</taxon>
        <taxon>Sphingomonadales</taxon>
        <taxon>Sphingomonadaceae</taxon>
        <taxon>Allosphingosinicella</taxon>
    </lineage>
</organism>
<dbReference type="GO" id="GO:0043200">
    <property type="term" value="P:response to amino acid"/>
    <property type="evidence" value="ECO:0007669"/>
    <property type="project" value="TreeGrafter"/>
</dbReference>
<feature type="domain" description="HTH asnC-type" evidence="4">
    <location>
        <begin position="3"/>
        <end position="64"/>
    </location>
</feature>
<evidence type="ECO:0000256" key="1">
    <source>
        <dbReference type="ARBA" id="ARBA00023015"/>
    </source>
</evidence>
<reference evidence="5 6" key="1">
    <citation type="submission" date="2018-03" db="EMBL/GenBank/DDBJ databases">
        <title>The draft genome of Sphingosinicella sp. GL-C-18.</title>
        <authorList>
            <person name="Liu L."/>
            <person name="Li L."/>
            <person name="Liang L."/>
            <person name="Zhang X."/>
            <person name="Wang T."/>
        </authorList>
    </citation>
    <scope>NUCLEOTIDE SEQUENCE [LARGE SCALE GENOMIC DNA]</scope>
    <source>
        <strain evidence="5 6">GL-C-18</strain>
    </source>
</reference>
<dbReference type="Gene3D" id="1.10.10.10">
    <property type="entry name" value="Winged helix-like DNA-binding domain superfamily/Winged helix DNA-binding domain"/>
    <property type="match status" value="1"/>
</dbReference>
<keyword evidence="3" id="KW-0804">Transcription</keyword>
<protein>
    <submittedName>
        <fullName evidence="5">AsnC family transcriptional regulator</fullName>
    </submittedName>
</protein>
<keyword evidence="2" id="KW-0238">DNA-binding</keyword>
<dbReference type="OrthoDB" id="9813313at2"/>
<dbReference type="Proteomes" id="UP000241167">
    <property type="component" value="Unassembled WGS sequence"/>
</dbReference>
<evidence type="ECO:0000313" key="6">
    <source>
        <dbReference type="Proteomes" id="UP000241167"/>
    </source>
</evidence>
<keyword evidence="6" id="KW-1185">Reference proteome</keyword>
<dbReference type="InterPro" id="IPR036390">
    <property type="entry name" value="WH_DNA-bd_sf"/>
</dbReference>
<comment type="caution">
    <text evidence="5">The sequence shown here is derived from an EMBL/GenBank/DDBJ whole genome shotgun (WGS) entry which is preliminary data.</text>
</comment>